<dbReference type="Gene3D" id="3.30.420.340">
    <property type="entry name" value="UvrC, RNAse H endonuclease domain"/>
    <property type="match status" value="1"/>
</dbReference>
<organism evidence="10 11">
    <name type="scientific">Opitutus terrae (strain DSM 11246 / JCM 15787 / PB90-1)</name>
    <dbReference type="NCBI Taxonomy" id="452637"/>
    <lineage>
        <taxon>Bacteria</taxon>
        <taxon>Pseudomonadati</taxon>
        <taxon>Verrucomicrobiota</taxon>
        <taxon>Opitutia</taxon>
        <taxon>Opitutales</taxon>
        <taxon>Opitutaceae</taxon>
        <taxon>Opitutus</taxon>
    </lineage>
</organism>
<keyword evidence="1" id="KW-0963">Cytoplasm</keyword>
<evidence type="ECO:0000256" key="6">
    <source>
        <dbReference type="ARBA" id="ARBA00023236"/>
    </source>
</evidence>
<dbReference type="Gene3D" id="1.10.150.20">
    <property type="entry name" value="5' to 3' exonuclease, C-terminal subdomain"/>
    <property type="match status" value="1"/>
</dbReference>
<accession>B1ZNL0</accession>
<dbReference type="EMBL" id="CP001032">
    <property type="protein sequence ID" value="ACB74444.1"/>
    <property type="molecule type" value="Genomic_DNA"/>
</dbReference>
<dbReference type="SUPFAM" id="SSF82771">
    <property type="entry name" value="GIY-YIG endonuclease"/>
    <property type="match status" value="1"/>
</dbReference>
<dbReference type="PANTHER" id="PTHR30562">
    <property type="entry name" value="UVRC/OXIDOREDUCTASE"/>
    <property type="match status" value="1"/>
</dbReference>
<dbReference type="GO" id="GO:0009432">
    <property type="term" value="P:SOS response"/>
    <property type="evidence" value="ECO:0007669"/>
    <property type="project" value="UniProtKB-KW"/>
</dbReference>
<evidence type="ECO:0000256" key="4">
    <source>
        <dbReference type="ARBA" id="ARBA00022881"/>
    </source>
</evidence>
<feature type="domain" description="GIY-YIG" evidence="8">
    <location>
        <begin position="18"/>
        <end position="100"/>
    </location>
</feature>
<evidence type="ECO:0000259" key="8">
    <source>
        <dbReference type="PROSITE" id="PS50164"/>
    </source>
</evidence>
<keyword evidence="11" id="KW-1185">Reference proteome</keyword>
<protein>
    <submittedName>
        <fullName evidence="10">Excinuclease ABC C subunit domain protein</fullName>
    </submittedName>
</protein>
<evidence type="ECO:0000256" key="5">
    <source>
        <dbReference type="ARBA" id="ARBA00023204"/>
    </source>
</evidence>
<dbReference type="InterPro" id="IPR035901">
    <property type="entry name" value="GIY-YIG_endonuc_sf"/>
</dbReference>
<proteinExistence type="predicted"/>
<dbReference type="GO" id="GO:0009380">
    <property type="term" value="C:excinuclease repair complex"/>
    <property type="evidence" value="ECO:0007669"/>
    <property type="project" value="TreeGrafter"/>
</dbReference>
<keyword evidence="4" id="KW-0267">Excision nuclease</keyword>
<dbReference type="RefSeq" id="WP_012373982.1">
    <property type="nucleotide sequence ID" value="NC_010571.1"/>
</dbReference>
<evidence type="ECO:0000259" key="7">
    <source>
        <dbReference type="PROSITE" id="PS50151"/>
    </source>
</evidence>
<evidence type="ECO:0000256" key="2">
    <source>
        <dbReference type="ARBA" id="ARBA00022763"/>
    </source>
</evidence>
<dbReference type="KEGG" id="ote:Oter_1156"/>
<dbReference type="Proteomes" id="UP000007013">
    <property type="component" value="Chromosome"/>
</dbReference>
<dbReference type="InterPro" id="IPR038476">
    <property type="entry name" value="UvrC_RNase_H_dom_sf"/>
</dbReference>
<dbReference type="PROSITE" id="PS50151">
    <property type="entry name" value="UVR"/>
    <property type="match status" value="1"/>
</dbReference>
<dbReference type="InterPro" id="IPR050066">
    <property type="entry name" value="UvrABC_protein_C"/>
</dbReference>
<dbReference type="SUPFAM" id="SSF47781">
    <property type="entry name" value="RuvA domain 2-like"/>
    <property type="match status" value="1"/>
</dbReference>
<dbReference type="Gene3D" id="4.10.860.10">
    <property type="entry name" value="UVR domain"/>
    <property type="match status" value="1"/>
</dbReference>
<feature type="domain" description="UVR" evidence="7">
    <location>
        <begin position="211"/>
        <end position="246"/>
    </location>
</feature>
<evidence type="ECO:0000256" key="3">
    <source>
        <dbReference type="ARBA" id="ARBA00022769"/>
    </source>
</evidence>
<dbReference type="InterPro" id="IPR010994">
    <property type="entry name" value="RuvA_2-like"/>
</dbReference>
<dbReference type="InterPro" id="IPR047296">
    <property type="entry name" value="GIY-YIG_UvrC_Cho"/>
</dbReference>
<dbReference type="eggNOG" id="COG0322">
    <property type="taxonomic scope" value="Bacteria"/>
</dbReference>
<dbReference type="GO" id="GO:0006289">
    <property type="term" value="P:nucleotide-excision repair"/>
    <property type="evidence" value="ECO:0007669"/>
    <property type="project" value="InterPro"/>
</dbReference>
<dbReference type="OrthoDB" id="9804933at2"/>
<evidence type="ECO:0000259" key="9">
    <source>
        <dbReference type="PROSITE" id="PS50165"/>
    </source>
</evidence>
<dbReference type="InterPro" id="IPR000305">
    <property type="entry name" value="GIY-YIG_endonuc"/>
</dbReference>
<dbReference type="Pfam" id="PF08459">
    <property type="entry name" value="UvrC_RNaseH_dom"/>
    <property type="match status" value="1"/>
</dbReference>
<dbReference type="SMART" id="SM00465">
    <property type="entry name" value="GIYc"/>
    <property type="match status" value="1"/>
</dbReference>
<dbReference type="SUPFAM" id="SSF46600">
    <property type="entry name" value="C-terminal UvrC-binding domain of UvrB"/>
    <property type="match status" value="1"/>
</dbReference>
<gene>
    <name evidence="10" type="ordered locus">Oter_1156</name>
</gene>
<feature type="domain" description="UvrC family homology region profile" evidence="9">
    <location>
        <begin position="242"/>
        <end position="368"/>
    </location>
</feature>
<evidence type="ECO:0000313" key="11">
    <source>
        <dbReference type="Proteomes" id="UP000007013"/>
    </source>
</evidence>
<dbReference type="GO" id="GO:0009381">
    <property type="term" value="F:excinuclease ABC activity"/>
    <property type="evidence" value="ECO:0007669"/>
    <property type="project" value="InterPro"/>
</dbReference>
<dbReference type="Pfam" id="PF01541">
    <property type="entry name" value="GIY-YIG"/>
    <property type="match status" value="1"/>
</dbReference>
<keyword evidence="2" id="KW-0227">DNA damage</keyword>
<sequence>MPATAPVNLKEKVRQLPDKPGVYLMKDRLGRILYVGKARSLKKRVSSYFQQGRARTVMQPKIRALIPLIHDFDTIEVKSEPEALLLEGKLIKQWRPRYNTDFTDDKRFLLVRVDLREELPRFRLTRLKKDDGSRYFGPFAHSGLLRKTLAQMRRQFGILLGDGTPHKLADGTWQLYDDVRQEIYGGMLHVTPEAYRRRVDDACAFLEGKSREWLETLRAEMAEAATKQLFEKAAELRDVIFALEETLAKTRRFERIDPTRPNVDEEALRALGEALARPPPRTIECFDISHISGTFVVASMVHFANGRPDKDNYRRFQIKSFIGNDDFRAMEEVVGRRYRRLAEEGRSFPDLVVIDGGRGQIGAAIKAFVAADLTPPVIIGLAKKHETIFFVDERPPLNLPLNHPGLNLLQRVRDEAHRFANTYNAVLRSKKIRESVLDDFAGLGPVRRAALLAHFGSIDRLRAASIEEIGEVEGFGPKLAAELHAFLARKPEPVAPNVDASDENQTAPAD</sequence>
<reference evidence="10 11" key="1">
    <citation type="journal article" date="2011" name="J. Bacteriol.">
        <title>Genome sequence of the verrucomicrobium Opitutus terrae PB90-1, an abundant inhabitant of rice paddy soil ecosystems.</title>
        <authorList>
            <person name="van Passel M.W."/>
            <person name="Kant R."/>
            <person name="Palva A."/>
            <person name="Copeland A."/>
            <person name="Lucas S."/>
            <person name="Lapidus A."/>
            <person name="Glavina del Rio T."/>
            <person name="Pitluck S."/>
            <person name="Goltsman E."/>
            <person name="Clum A."/>
            <person name="Sun H."/>
            <person name="Schmutz J."/>
            <person name="Larimer F.W."/>
            <person name="Land M.L."/>
            <person name="Hauser L."/>
            <person name="Kyrpides N."/>
            <person name="Mikhailova N."/>
            <person name="Richardson P.P."/>
            <person name="Janssen P.H."/>
            <person name="de Vos W.M."/>
            <person name="Smidt H."/>
        </authorList>
    </citation>
    <scope>NUCLEOTIDE SEQUENCE [LARGE SCALE GENOMIC DNA]</scope>
    <source>
        <strain evidence="11">DSM 11246 / JCM 15787 / PB90-1</strain>
    </source>
</reference>
<dbReference type="AlphaFoldDB" id="B1ZNL0"/>
<dbReference type="PANTHER" id="PTHR30562:SF1">
    <property type="entry name" value="UVRABC SYSTEM PROTEIN C"/>
    <property type="match status" value="1"/>
</dbReference>
<dbReference type="InterPro" id="IPR001162">
    <property type="entry name" value="UvrC_RNase_H_dom"/>
</dbReference>
<evidence type="ECO:0000313" key="10">
    <source>
        <dbReference type="EMBL" id="ACB74444.1"/>
    </source>
</evidence>
<evidence type="ECO:0000256" key="1">
    <source>
        <dbReference type="ARBA" id="ARBA00022490"/>
    </source>
</evidence>
<dbReference type="PROSITE" id="PS50164">
    <property type="entry name" value="GIY_YIG"/>
    <property type="match status" value="1"/>
</dbReference>
<keyword evidence="5" id="KW-0234">DNA repair</keyword>
<dbReference type="CDD" id="cd10434">
    <property type="entry name" value="GIY-YIG_UvrC_Cho"/>
    <property type="match status" value="1"/>
</dbReference>
<keyword evidence="6" id="KW-0742">SOS response</keyword>
<dbReference type="Gene3D" id="3.40.1440.10">
    <property type="entry name" value="GIY-YIG endonuclease"/>
    <property type="match status" value="1"/>
</dbReference>
<dbReference type="PROSITE" id="PS50165">
    <property type="entry name" value="UVRC"/>
    <property type="match status" value="1"/>
</dbReference>
<dbReference type="Pfam" id="PF02151">
    <property type="entry name" value="UVR"/>
    <property type="match status" value="1"/>
</dbReference>
<dbReference type="InterPro" id="IPR001943">
    <property type="entry name" value="UVR_dom"/>
</dbReference>
<dbReference type="InterPro" id="IPR036876">
    <property type="entry name" value="UVR_dom_sf"/>
</dbReference>
<keyword evidence="3" id="KW-0228">DNA excision</keyword>
<dbReference type="Pfam" id="PF14520">
    <property type="entry name" value="HHH_5"/>
    <property type="match status" value="1"/>
</dbReference>
<name>B1ZNL0_OPITP</name>
<dbReference type="HOGENOM" id="CLU_014841_3_3_0"/>
<dbReference type="FunFam" id="3.40.1440.10:FF:000001">
    <property type="entry name" value="UvrABC system protein C"/>
    <property type="match status" value="1"/>
</dbReference>
<dbReference type="STRING" id="452637.Oter_1156"/>